<comment type="similarity">
    <text evidence="7">Belongs to the TRAP transporter large permease family.</text>
</comment>
<evidence type="ECO:0000256" key="6">
    <source>
        <dbReference type="ARBA" id="ARBA00023136"/>
    </source>
</evidence>
<feature type="transmembrane region" description="Helical" evidence="7">
    <location>
        <begin position="319"/>
        <end position="349"/>
    </location>
</feature>
<dbReference type="Proteomes" id="UP000834458">
    <property type="component" value="Unassembled WGS sequence"/>
</dbReference>
<comment type="caution">
    <text evidence="9">The sequence shown here is derived from an EMBL/GenBank/DDBJ whole genome shotgun (WGS) entry which is preliminary data.</text>
</comment>
<keyword evidence="2" id="KW-1003">Cell membrane</keyword>
<feature type="transmembrane region" description="Helical" evidence="7">
    <location>
        <begin position="361"/>
        <end position="381"/>
    </location>
</feature>
<feature type="transmembrane region" description="Helical" evidence="7">
    <location>
        <begin position="222"/>
        <end position="240"/>
    </location>
</feature>
<keyword evidence="3 7" id="KW-0997">Cell inner membrane</keyword>
<sequence length="432" mass="45270">MIAALLFVAFLVLMFLGVPIGAALGLAGAACIALANLDVQWFGLLAVPQNFYAGLGKYPLLAIPMFVLVGSIFDRSGVAARLVNFAIAIVGRGPGMLPLVAIAVAMFLGGISGSGPANAAAVGGVMIAAMYRAGYPGSFSASVVGAAAATDILIPPSVAFIIYSVLVPGASVPALFAAGMIPGILAGLALVVPAVWMARRHKMGHLEADLPRPALWQSFKEAIWGLAAPVLILGGMRAGWFTPTEAAVVAVFYGLFVGMCIHRTIGVRDLFPILREAGELSAVILLVVSLAGIFAFSLSTLGVIDPVAKAIVHSGLGEYGVLMLLILLLITVGMFLDGISIFLIFVPLLLPIMQHYGWDPVWFGVILTLKVALGQFTPPLAVNLMVSCRIAGVPMESTVRWVIPMLIAMFLVMLLVIAFPQLALWLPARLGY</sequence>
<feature type="transmembrane region" description="Helical" evidence="7">
    <location>
        <begin position="172"/>
        <end position="196"/>
    </location>
</feature>
<dbReference type="NCBIfam" id="TIGR00786">
    <property type="entry name" value="dctM"/>
    <property type="match status" value="1"/>
</dbReference>
<comment type="caution">
    <text evidence="7">Lacks conserved residue(s) required for the propagation of feature annotation.</text>
</comment>
<keyword evidence="6 7" id="KW-0472">Membrane</keyword>
<feature type="domain" description="TRAP C4-dicarboxylate transport system permease DctM subunit" evidence="8">
    <location>
        <begin position="7"/>
        <end position="422"/>
    </location>
</feature>
<feature type="transmembrane region" description="Helical" evidence="7">
    <location>
        <begin position="55"/>
        <end position="73"/>
    </location>
</feature>
<dbReference type="GO" id="GO:0005886">
    <property type="term" value="C:plasma membrane"/>
    <property type="evidence" value="ECO:0007669"/>
    <property type="project" value="UniProtKB-SubCell"/>
</dbReference>
<dbReference type="RefSeq" id="WP_154163510.1">
    <property type="nucleotide sequence ID" value="NZ_CAHPSC010000039.1"/>
</dbReference>
<keyword evidence="4 7" id="KW-0812">Transmembrane</keyword>
<evidence type="ECO:0000256" key="2">
    <source>
        <dbReference type="ARBA" id="ARBA00022475"/>
    </source>
</evidence>
<feature type="transmembrane region" description="Helical" evidence="7">
    <location>
        <begin position="246"/>
        <end position="265"/>
    </location>
</feature>
<feature type="transmembrane region" description="Helical" evidence="7">
    <location>
        <begin position="401"/>
        <end position="426"/>
    </location>
</feature>
<evidence type="ECO:0000256" key="3">
    <source>
        <dbReference type="ARBA" id="ARBA00022519"/>
    </source>
</evidence>
<comment type="subcellular location">
    <subcellularLocation>
        <location evidence="1 7">Cell inner membrane</location>
        <topology evidence="1 7">Multi-pass membrane protein</topology>
    </subcellularLocation>
</comment>
<evidence type="ECO:0000256" key="4">
    <source>
        <dbReference type="ARBA" id="ARBA00022692"/>
    </source>
</evidence>
<evidence type="ECO:0000256" key="7">
    <source>
        <dbReference type="RuleBase" id="RU369079"/>
    </source>
</evidence>
<reference evidence="9" key="1">
    <citation type="submission" date="2020-05" db="EMBL/GenBank/DDBJ databases">
        <authorList>
            <person name="Delgado-Blas J."/>
        </authorList>
    </citation>
    <scope>NUCLEOTIDE SEQUENCE</scope>
    <source>
        <strain evidence="9">BB1454</strain>
    </source>
</reference>
<comment type="function">
    <text evidence="7">Part of the tripartite ATP-independent periplasmic (TRAP) transport system.</text>
</comment>
<gene>
    <name evidence="9" type="primary">siaT_5</name>
    <name evidence="9" type="ORF">GHA_02610</name>
</gene>
<comment type="subunit">
    <text evidence="7">The complex comprises the extracytoplasmic solute receptor protein and the two transmembrane proteins.</text>
</comment>
<evidence type="ECO:0000259" key="8">
    <source>
        <dbReference type="Pfam" id="PF06808"/>
    </source>
</evidence>
<keyword evidence="7" id="KW-0813">Transport</keyword>
<evidence type="ECO:0000256" key="5">
    <source>
        <dbReference type="ARBA" id="ARBA00022989"/>
    </source>
</evidence>
<dbReference type="InterPro" id="IPR010656">
    <property type="entry name" value="DctM"/>
</dbReference>
<dbReference type="Pfam" id="PF06808">
    <property type="entry name" value="DctM"/>
    <property type="match status" value="1"/>
</dbReference>
<keyword evidence="5 7" id="KW-1133">Transmembrane helix</keyword>
<feature type="transmembrane region" description="Helical" evidence="7">
    <location>
        <begin position="85"/>
        <end position="108"/>
    </location>
</feature>
<dbReference type="EMBL" id="CAHPSC010000039">
    <property type="protein sequence ID" value="CAB5699202.1"/>
    <property type="molecule type" value="Genomic_DNA"/>
</dbReference>
<dbReference type="AlphaFoldDB" id="A0AA35D8Z2"/>
<protein>
    <recommendedName>
        <fullName evidence="7">TRAP transporter large permease protein</fullName>
    </recommendedName>
</protein>
<dbReference type="PIRSF" id="PIRSF006066">
    <property type="entry name" value="HI0050"/>
    <property type="match status" value="1"/>
</dbReference>
<evidence type="ECO:0000256" key="1">
    <source>
        <dbReference type="ARBA" id="ARBA00004429"/>
    </source>
</evidence>
<feature type="transmembrane region" description="Helical" evidence="7">
    <location>
        <begin position="143"/>
        <end position="166"/>
    </location>
</feature>
<dbReference type="PANTHER" id="PTHR33362:SF5">
    <property type="entry name" value="C4-DICARBOXYLATE TRAP TRANSPORTER LARGE PERMEASE PROTEIN DCTM"/>
    <property type="match status" value="1"/>
</dbReference>
<accession>A0AA35D8Z2</accession>
<dbReference type="InterPro" id="IPR004681">
    <property type="entry name" value="TRAP_DctM"/>
</dbReference>
<evidence type="ECO:0000313" key="10">
    <source>
        <dbReference type="Proteomes" id="UP000834458"/>
    </source>
</evidence>
<feature type="transmembrane region" description="Helical" evidence="7">
    <location>
        <begin position="277"/>
        <end position="299"/>
    </location>
</feature>
<name>A0AA35D8Z2_9BURK</name>
<proteinExistence type="inferred from homology"/>
<dbReference type="PANTHER" id="PTHR33362">
    <property type="entry name" value="SIALIC ACID TRAP TRANSPORTER PERMEASE PROTEIN SIAT-RELATED"/>
    <property type="match status" value="1"/>
</dbReference>
<organism evidence="9 10">
    <name type="scientific">Comamonas aquatica</name>
    <dbReference type="NCBI Taxonomy" id="225991"/>
    <lineage>
        <taxon>Bacteria</taxon>
        <taxon>Pseudomonadati</taxon>
        <taxon>Pseudomonadota</taxon>
        <taxon>Betaproteobacteria</taxon>
        <taxon>Burkholderiales</taxon>
        <taxon>Comamonadaceae</taxon>
        <taxon>Comamonas</taxon>
    </lineage>
</organism>
<dbReference type="GO" id="GO:0022857">
    <property type="term" value="F:transmembrane transporter activity"/>
    <property type="evidence" value="ECO:0007669"/>
    <property type="project" value="UniProtKB-UniRule"/>
</dbReference>
<evidence type="ECO:0000313" key="9">
    <source>
        <dbReference type="EMBL" id="CAB5699202.1"/>
    </source>
</evidence>